<dbReference type="PANTHER" id="PTHR43046:SF16">
    <property type="entry name" value="ADP-RIBOSE PYROPHOSPHATASE YJHB-RELATED"/>
    <property type="match status" value="1"/>
</dbReference>
<dbReference type="InterPro" id="IPR000086">
    <property type="entry name" value="NUDIX_hydrolase_dom"/>
</dbReference>
<dbReference type="PANTHER" id="PTHR43046">
    <property type="entry name" value="GDP-MANNOSE MANNOSYL HYDROLASE"/>
    <property type="match status" value="1"/>
</dbReference>
<dbReference type="Gene3D" id="3.90.79.10">
    <property type="entry name" value="Nucleoside Triphosphate Pyrophosphohydrolase"/>
    <property type="match status" value="1"/>
</dbReference>
<organism evidence="4 5">
    <name type="scientific">Actinomyces urogenitalis</name>
    <dbReference type="NCBI Taxonomy" id="103621"/>
    <lineage>
        <taxon>Bacteria</taxon>
        <taxon>Bacillati</taxon>
        <taxon>Actinomycetota</taxon>
        <taxon>Actinomycetes</taxon>
        <taxon>Actinomycetales</taxon>
        <taxon>Actinomycetaceae</taxon>
        <taxon>Actinomyces</taxon>
    </lineage>
</organism>
<comment type="caution">
    <text evidence="4">The sequence shown here is derived from an EMBL/GenBank/DDBJ whole genome shotgun (WGS) entry which is preliminary data.</text>
</comment>
<evidence type="ECO:0000256" key="2">
    <source>
        <dbReference type="ARBA" id="ARBA00022801"/>
    </source>
</evidence>
<dbReference type="AlphaFoldDB" id="A0A2I1KUH9"/>
<keyword evidence="2" id="KW-0378">Hydrolase</keyword>
<dbReference type="PROSITE" id="PS00893">
    <property type="entry name" value="NUDIX_BOX"/>
    <property type="match status" value="1"/>
</dbReference>
<dbReference type="GeneID" id="81708103"/>
<gene>
    <name evidence="4" type="ORF">CYJ26_04030</name>
</gene>
<dbReference type="RefSeq" id="WP_006548930.1">
    <property type="nucleotide sequence ID" value="NZ_JADNGB010000008.1"/>
</dbReference>
<accession>A0A2I1KUH9</accession>
<name>A0A2I1KUH9_9ACTO</name>
<evidence type="ECO:0000256" key="1">
    <source>
        <dbReference type="ARBA" id="ARBA00001946"/>
    </source>
</evidence>
<feature type="domain" description="Nudix hydrolase" evidence="3">
    <location>
        <begin position="7"/>
        <end position="147"/>
    </location>
</feature>
<dbReference type="CDD" id="cd04683">
    <property type="entry name" value="NUDIX_Hydrolase"/>
    <property type="match status" value="1"/>
</dbReference>
<evidence type="ECO:0000259" key="3">
    <source>
        <dbReference type="PROSITE" id="PS51462"/>
    </source>
</evidence>
<dbReference type="EMBL" id="PKHA01000002">
    <property type="protein sequence ID" value="PKY99286.1"/>
    <property type="molecule type" value="Genomic_DNA"/>
</dbReference>
<comment type="cofactor">
    <cofactor evidence="1">
        <name>Mg(2+)</name>
        <dbReference type="ChEBI" id="CHEBI:18420"/>
    </cofactor>
</comment>
<reference evidence="4 5" key="1">
    <citation type="submission" date="2017-12" db="EMBL/GenBank/DDBJ databases">
        <title>Phylogenetic diversity of female urinary microbiome.</title>
        <authorList>
            <person name="Thomas-White K."/>
            <person name="Wolfe A.J."/>
        </authorList>
    </citation>
    <scope>NUCLEOTIDE SEQUENCE [LARGE SCALE GENOMIC DNA]</scope>
    <source>
        <strain evidence="4 5">UMB0319</strain>
    </source>
</reference>
<proteinExistence type="predicted"/>
<dbReference type="InterPro" id="IPR015797">
    <property type="entry name" value="NUDIX_hydrolase-like_dom_sf"/>
</dbReference>
<evidence type="ECO:0000313" key="4">
    <source>
        <dbReference type="EMBL" id="PKY99286.1"/>
    </source>
</evidence>
<dbReference type="PROSITE" id="PS51462">
    <property type="entry name" value="NUDIX"/>
    <property type="match status" value="1"/>
</dbReference>
<protein>
    <submittedName>
        <fullName evidence="4">NUDIX domain-containing protein</fullName>
    </submittedName>
</protein>
<dbReference type="SUPFAM" id="SSF55811">
    <property type="entry name" value="Nudix"/>
    <property type="match status" value="1"/>
</dbReference>
<dbReference type="Pfam" id="PF00293">
    <property type="entry name" value="NUDIX"/>
    <property type="match status" value="1"/>
</dbReference>
<sequence>MAIHTFTLVPAAYVFLLRTGEHGQPEVLLQLRRNTGYMDGYWACGVAGHVEAAESVLSTAVREAAEEIGITVNPAELRPLTAMHRSNDVAGAALEQRVDFFFTLQRWSGQPQVRESEKNAGLSWWPLESLPEKVPPHERAVLSLLASELDGGARVPAVTVFGFDGEEIDRYVTARDHGPARG</sequence>
<dbReference type="GO" id="GO:0016787">
    <property type="term" value="F:hydrolase activity"/>
    <property type="evidence" value="ECO:0007669"/>
    <property type="project" value="UniProtKB-KW"/>
</dbReference>
<dbReference type="InterPro" id="IPR020084">
    <property type="entry name" value="NUDIX_hydrolase_CS"/>
</dbReference>
<evidence type="ECO:0000313" key="5">
    <source>
        <dbReference type="Proteomes" id="UP000234778"/>
    </source>
</evidence>
<dbReference type="Proteomes" id="UP000234778">
    <property type="component" value="Unassembled WGS sequence"/>
</dbReference>